<keyword evidence="5" id="KW-0808">Transferase</keyword>
<sequence length="2118" mass="236006">MPVNQTAKRGLSIFLSAIDTLKSKLSPSDMPSGAFQFHDTKITPAIRQKANNAAVELLRELDADPSRKATEDEKLILSRYTGKGGNLEVEGVKGSQYEYYTPLPLADAMWALMQDLGFEGGAVLDPCAGTGIFAAGRPANVVMQSVELDGVSGSINAKVNDQNNHNVIVSPFEAVAARTEDNSYDAVITNVPFGSRKDRGDNPRLDIYADDDLDSYFVKRSIDKLKYGKLGVFLASTKLMTGASSRKFRQQISLKAEMVGAYRLPNKVFHPTGADVVTDIIVYRKHSQELTEKLENLYQNGQIKLLQESRVLDADIIAGKYFKTEGIKNVLGQSVQVPDWRNKAREIEAVISDESLPNIIKMIRRFPDSRIDLAMLDLAEMQDVPGLNDGDIRVMGGTTFEYKAGQWHAIKQDAAFNHADNFGDALMAFHTGMTLSDLQQYQAYCIASGQKVETWAASLLDAVKKNADSYGYWLVQFALYQALQTEINGKYAERYSQLSSAMQGIAADVKAKKYKSSALRTMLTFNAKAFDGADLSAYWYGTAVDLAVSLDAKSAYENAVYAGRADNFMVDVNDIRASDPDFDPLTNPDYAINADGTKVSLNRDYYAGNYGEFLKRIDAEIEAATDPKVRAKLLAQREKGQSYVNFVDASSLSLSLRATNIDLKIKTEFLSMYGGNEVFINTEGKVEVLAKVIPFEDALRYQNNGYRSDELRIYFLNRLLVSINNNQRLSLGVAKTVNRQDHDVVMNAFLKYCKEIDATFGSYLNANEAFMAELDQKLNDPMNKEMVTELDESPIEIAGFAPKFEGFKSLQTYQNAEIRRLSRRFEGITGFDVGLGKTMTAIAAAINLHNIGIKKRTVFVVPSHTISKWYRDITMTKSDSSDVLVIGSKGNTLEAVNSSHYGADLNLLIQSKAWRMIVMTSDAFTMLPLKDSTIEKYYERKLSKYDRSKDKDNQAYKAFMADKIADLQGSEKGRLPYFEDLGIDSIVFDEAQMFKNGDASEGTGNFNTIRGLSLLAEKQLSKRAISAKVKSDYVRKTNDLGDGVVLLSATPITNSPSEILTMLSLAVGEDKAKNILGGASIETVDDFLSTFANTESIEGMDITGGLRSDETFTGFKNVALLKNALHSIGNIQTAAENDLKIPEAVPVKTNIDLSPADRATLTDLKRAYGLARQAASRGSVQGDADDVKFLEDMCEKLGEPVELIAHPFNLIMKMQDLILMGESAVMERGYYIDYISPKDDTLTQQVVEAFNKKPPKFTTKRTYPLVEEADIKIKNRGKSFGDADEYEITVRAYVDEDQNRLFLTANDTKAIAILFEIAAKFGLDLKPKLSAKLQAMIENFKIEQTNPMHNGHAKQIIFCDTLAMHHTIKQALIQYCGIDASKIAILNAAIKPDGSSGKVGTDDVQDIQDGFASDKYTVVIANKKADTGIDLQRGTQAIHHLTTGWTPDSLQQRNGRGVRQGNQQAKVRVYMYNANGSFDEYKLSIINGKSDWITKLMNKDSSAGGTLTVTGELSDDDLDSLIQADSQEAIEQLLQQRTERENQARLDRATKQTDMLLTIAQRSAEKAAKSETAITEEIIVSDFTKYVALLKTEGKTKKAETLEDLQQRKAAIVQQYDGYIPNNTAENWDRALSRFAEPRGGEISYVGSFSSYAFGEGFKSSDLVENVLAENKGVIHGRAKEQYKSIQRMAVSTKEQLLKYEDSPYSANDRAMLFDGTAVIKNQKLARNGDIVKTSNPEKGAMFYGIVSVNNGSIFYQYANSFNSSVGNLEFIQPNERAAAIQAFADFELERMESAKVFDYGLLSTSDYRDIARFSSVFPEVREAVESKLKGVQENWLSGKTRVRITEIRHKDTKRFYWAPNFFESLAANNPDLVKAYNAVFDGIVLSVEKESILNTVAEIDNRNMDKMQYARTTMMDVLDDVFYFAQTEKLKINFDGVDVRYVEAFEDEFRNRINGEFGKVIGGSLVLPFSYDTILSDDLREQVLEFILTSAIGHQVTSVEPFKAKTRGLGNFVSIMKNFALDADSPEALVKKYTKVHGGMGRFKNIKVTGVAFLGLGSFGREFKDTYKDDMKKYAESIGKKCAWDSRGTRWIVEPEVMLWMLKQDWFNMSETEFYEE</sequence>
<evidence type="ECO:0000256" key="2">
    <source>
        <dbReference type="ARBA" id="ARBA00022806"/>
    </source>
</evidence>
<comment type="similarity">
    <text evidence="1">Belongs to the N(4)/N(6)-methyltransferase family.</text>
</comment>
<evidence type="ECO:0000259" key="3">
    <source>
        <dbReference type="PROSITE" id="PS51192"/>
    </source>
</evidence>
<proteinExistence type="inferred from homology"/>
<keyword evidence="2" id="KW-0378">Hydrolase</keyword>
<dbReference type="SUPFAM" id="SSF52540">
    <property type="entry name" value="P-loop containing nucleoside triphosphate hydrolases"/>
    <property type="match status" value="2"/>
</dbReference>
<gene>
    <name evidence="5" type="ORF">J2X86_002431</name>
</gene>
<dbReference type="Pfam" id="PF00176">
    <property type="entry name" value="SNF2-rel_dom"/>
    <property type="match status" value="1"/>
</dbReference>
<dbReference type="SUPFAM" id="SSF53335">
    <property type="entry name" value="S-adenosyl-L-methionine-dependent methyltransferases"/>
    <property type="match status" value="1"/>
</dbReference>
<dbReference type="GO" id="GO:0003677">
    <property type="term" value="F:DNA binding"/>
    <property type="evidence" value="ECO:0007669"/>
    <property type="project" value="InterPro"/>
</dbReference>
<evidence type="ECO:0000259" key="4">
    <source>
        <dbReference type="PROSITE" id="PS51194"/>
    </source>
</evidence>
<feature type="domain" description="Helicase ATP-binding" evidence="3">
    <location>
        <begin position="818"/>
        <end position="1069"/>
    </location>
</feature>
<dbReference type="InterPro" id="IPR014001">
    <property type="entry name" value="Helicase_ATP-bd"/>
</dbReference>
<dbReference type="InterPro" id="IPR029063">
    <property type="entry name" value="SAM-dependent_MTases_sf"/>
</dbReference>
<dbReference type="GO" id="GO:0032259">
    <property type="term" value="P:methylation"/>
    <property type="evidence" value="ECO:0007669"/>
    <property type="project" value="UniProtKB-KW"/>
</dbReference>
<name>A0AAW8LLE4_ACILW</name>
<keyword evidence="2" id="KW-0067">ATP-binding</keyword>
<evidence type="ECO:0000256" key="1">
    <source>
        <dbReference type="ARBA" id="ARBA00006594"/>
    </source>
</evidence>
<organism evidence="5 6">
    <name type="scientific">Acinetobacter lwoffii</name>
    <dbReference type="NCBI Taxonomy" id="28090"/>
    <lineage>
        <taxon>Bacteria</taxon>
        <taxon>Pseudomonadati</taxon>
        <taxon>Pseudomonadota</taxon>
        <taxon>Gammaproteobacteria</taxon>
        <taxon>Moraxellales</taxon>
        <taxon>Moraxellaceae</taxon>
        <taxon>Acinetobacter</taxon>
    </lineage>
</organism>
<dbReference type="PROSITE" id="PS51194">
    <property type="entry name" value="HELICASE_CTER"/>
    <property type="match status" value="1"/>
</dbReference>
<dbReference type="PROSITE" id="PS51192">
    <property type="entry name" value="HELICASE_ATP_BIND_1"/>
    <property type="match status" value="1"/>
</dbReference>
<accession>A0AAW8LLE4</accession>
<comment type="caution">
    <text evidence="5">The sequence shown here is derived from an EMBL/GenBank/DDBJ whole genome shotgun (WGS) entry which is preliminary data.</text>
</comment>
<dbReference type="Pfam" id="PF02384">
    <property type="entry name" value="N6_Mtase"/>
    <property type="match status" value="1"/>
</dbReference>
<keyword evidence="2" id="KW-0347">Helicase</keyword>
<feature type="domain" description="Helicase C-terminal" evidence="4">
    <location>
        <begin position="1332"/>
        <end position="1502"/>
    </location>
</feature>
<dbReference type="EMBL" id="JAVDSC010000012">
    <property type="protein sequence ID" value="MDR6630376.1"/>
    <property type="molecule type" value="Genomic_DNA"/>
</dbReference>
<dbReference type="CDD" id="cd02440">
    <property type="entry name" value="AdoMet_MTases"/>
    <property type="match status" value="1"/>
</dbReference>
<protein>
    <submittedName>
        <fullName evidence="5">RNA methylase</fullName>
    </submittedName>
</protein>
<keyword evidence="2" id="KW-0547">Nucleotide-binding</keyword>
<dbReference type="InterPro" id="IPR000330">
    <property type="entry name" value="SNF2_N"/>
</dbReference>
<dbReference type="InterPro" id="IPR052933">
    <property type="entry name" value="DNA_Protect_Modify"/>
</dbReference>
<dbReference type="Gene3D" id="3.40.50.300">
    <property type="entry name" value="P-loop containing nucleotide triphosphate hydrolases"/>
    <property type="match status" value="2"/>
</dbReference>
<evidence type="ECO:0000313" key="6">
    <source>
        <dbReference type="Proteomes" id="UP001262767"/>
    </source>
</evidence>
<keyword evidence="5" id="KW-0489">Methyltransferase</keyword>
<dbReference type="InterPro" id="IPR001650">
    <property type="entry name" value="Helicase_C-like"/>
</dbReference>
<dbReference type="PANTHER" id="PTHR41313">
    <property type="entry name" value="ADENINE-SPECIFIC METHYLTRANSFERASE"/>
    <property type="match status" value="1"/>
</dbReference>
<dbReference type="GO" id="GO:0008170">
    <property type="term" value="F:N-methyltransferase activity"/>
    <property type="evidence" value="ECO:0007669"/>
    <property type="project" value="InterPro"/>
</dbReference>
<dbReference type="Gene3D" id="3.40.50.150">
    <property type="entry name" value="Vaccinia Virus protein VP39"/>
    <property type="match status" value="1"/>
</dbReference>
<dbReference type="GO" id="GO:0005524">
    <property type="term" value="F:ATP binding"/>
    <property type="evidence" value="ECO:0007669"/>
    <property type="project" value="InterPro"/>
</dbReference>
<dbReference type="Proteomes" id="UP001262767">
    <property type="component" value="Unassembled WGS sequence"/>
</dbReference>
<reference evidence="5" key="1">
    <citation type="submission" date="2023-07" db="EMBL/GenBank/DDBJ databases">
        <title>Sorghum-associated microbial communities from plants grown in Nebraska, USA.</title>
        <authorList>
            <person name="Schachtman D."/>
        </authorList>
    </citation>
    <scope>NUCLEOTIDE SEQUENCE</scope>
    <source>
        <strain evidence="5">BE44</strain>
    </source>
</reference>
<dbReference type="InterPro" id="IPR003356">
    <property type="entry name" value="DNA_methylase_A-5"/>
</dbReference>
<dbReference type="RefSeq" id="WP_310077874.1">
    <property type="nucleotide sequence ID" value="NZ_JAVDSC010000012.1"/>
</dbReference>
<evidence type="ECO:0000313" key="5">
    <source>
        <dbReference type="EMBL" id="MDR6630376.1"/>
    </source>
</evidence>
<dbReference type="InterPro" id="IPR027417">
    <property type="entry name" value="P-loop_NTPase"/>
</dbReference>
<dbReference type="PANTHER" id="PTHR41313:SF1">
    <property type="entry name" value="DNA METHYLASE ADENINE-SPECIFIC DOMAIN-CONTAINING PROTEIN"/>
    <property type="match status" value="1"/>
</dbReference>